<dbReference type="AlphaFoldDB" id="A0A915HFB5"/>
<evidence type="ECO:0000313" key="2">
    <source>
        <dbReference type="WBParaSite" id="nRc.2.0.1.t00297-RA"/>
    </source>
</evidence>
<protein>
    <submittedName>
        <fullName evidence="2">Uncharacterized protein</fullName>
    </submittedName>
</protein>
<dbReference type="WBParaSite" id="nRc.2.0.1.t00297-RA">
    <property type="protein sequence ID" value="nRc.2.0.1.t00297-RA"/>
    <property type="gene ID" value="nRc.2.0.1.g00297"/>
</dbReference>
<accession>A0A915HFB5</accession>
<reference evidence="2" key="1">
    <citation type="submission" date="2022-11" db="UniProtKB">
        <authorList>
            <consortium name="WormBaseParasite"/>
        </authorList>
    </citation>
    <scope>IDENTIFICATION</scope>
</reference>
<proteinExistence type="predicted"/>
<organism evidence="1 2">
    <name type="scientific">Romanomermis culicivorax</name>
    <name type="common">Nematode worm</name>
    <dbReference type="NCBI Taxonomy" id="13658"/>
    <lineage>
        <taxon>Eukaryota</taxon>
        <taxon>Metazoa</taxon>
        <taxon>Ecdysozoa</taxon>
        <taxon>Nematoda</taxon>
        <taxon>Enoplea</taxon>
        <taxon>Dorylaimia</taxon>
        <taxon>Mermithida</taxon>
        <taxon>Mermithoidea</taxon>
        <taxon>Mermithidae</taxon>
        <taxon>Romanomermis</taxon>
    </lineage>
</organism>
<keyword evidence="1" id="KW-1185">Reference proteome</keyword>
<dbReference type="Proteomes" id="UP000887565">
    <property type="component" value="Unplaced"/>
</dbReference>
<evidence type="ECO:0000313" key="1">
    <source>
        <dbReference type="Proteomes" id="UP000887565"/>
    </source>
</evidence>
<sequence length="153" mass="16944">MAMTSDIKIMSKFGFGVKFYDRKVDLQRDVPFWDEQISSRMGAGLAMQSGSRQGSQSGTHPCLKAIQAIGQRTSDCLTADTTDGLVKPLAATPVRVLAAVDRAIFDFDFFDCLDFIEGAFLLNILGNMDAEIETIKSKEQFCEMNENYLPPIT</sequence>
<name>A0A915HFB5_ROMCU</name>